<name>A0A9K3HBS1_HELAN</name>
<evidence type="ECO:0000313" key="1">
    <source>
        <dbReference type="EMBL" id="KAF5772719.1"/>
    </source>
</evidence>
<dbReference type="EMBL" id="MNCJ02000328">
    <property type="protein sequence ID" value="KAF5772719.1"/>
    <property type="molecule type" value="Genomic_DNA"/>
</dbReference>
<reference evidence="1" key="2">
    <citation type="submission" date="2020-06" db="EMBL/GenBank/DDBJ databases">
        <title>Helianthus annuus Genome sequencing and assembly Release 2.</title>
        <authorList>
            <person name="Gouzy J."/>
            <person name="Langlade N."/>
            <person name="Munos S."/>
        </authorList>
    </citation>
    <scope>NUCLEOTIDE SEQUENCE</scope>
    <source>
        <tissue evidence="1">Leaves</tissue>
    </source>
</reference>
<comment type="caution">
    <text evidence="1">The sequence shown here is derived from an EMBL/GenBank/DDBJ whole genome shotgun (WGS) entry which is preliminary data.</text>
</comment>
<gene>
    <name evidence="1" type="ORF">HanXRQr2_Chr13g0580521</name>
</gene>
<protein>
    <submittedName>
        <fullName evidence="1">Uncharacterized protein</fullName>
    </submittedName>
</protein>
<dbReference type="Proteomes" id="UP000215914">
    <property type="component" value="Unassembled WGS sequence"/>
</dbReference>
<sequence>MNEVNEPDENGKISNLLNPDVMRKNKPFDESCKTGQTSRTKMAFYSLQKKKLVSLTLKVKIRSGFDSHCLREDQADMAAFFSACFLFLAGSPVKVIPANSTIPVKTGR</sequence>
<proteinExistence type="predicted"/>
<accession>A0A9K3HBS1</accession>
<keyword evidence="2" id="KW-1185">Reference proteome</keyword>
<dbReference type="Gramene" id="mRNA:HanXRQr2_Chr13g0580521">
    <property type="protein sequence ID" value="CDS:HanXRQr2_Chr13g0580521.1"/>
    <property type="gene ID" value="HanXRQr2_Chr13g0580521"/>
</dbReference>
<dbReference type="AlphaFoldDB" id="A0A9K3HBS1"/>
<reference evidence="1" key="1">
    <citation type="journal article" date="2017" name="Nature">
        <title>The sunflower genome provides insights into oil metabolism, flowering and Asterid evolution.</title>
        <authorList>
            <person name="Badouin H."/>
            <person name="Gouzy J."/>
            <person name="Grassa C.J."/>
            <person name="Murat F."/>
            <person name="Staton S.E."/>
            <person name="Cottret L."/>
            <person name="Lelandais-Briere C."/>
            <person name="Owens G.L."/>
            <person name="Carrere S."/>
            <person name="Mayjonade B."/>
            <person name="Legrand L."/>
            <person name="Gill N."/>
            <person name="Kane N.C."/>
            <person name="Bowers J.E."/>
            <person name="Hubner S."/>
            <person name="Bellec A."/>
            <person name="Berard A."/>
            <person name="Berges H."/>
            <person name="Blanchet N."/>
            <person name="Boniface M.C."/>
            <person name="Brunel D."/>
            <person name="Catrice O."/>
            <person name="Chaidir N."/>
            <person name="Claudel C."/>
            <person name="Donnadieu C."/>
            <person name="Faraut T."/>
            <person name="Fievet G."/>
            <person name="Helmstetter N."/>
            <person name="King M."/>
            <person name="Knapp S.J."/>
            <person name="Lai Z."/>
            <person name="Le Paslier M.C."/>
            <person name="Lippi Y."/>
            <person name="Lorenzon L."/>
            <person name="Mandel J.R."/>
            <person name="Marage G."/>
            <person name="Marchand G."/>
            <person name="Marquand E."/>
            <person name="Bret-Mestries E."/>
            <person name="Morien E."/>
            <person name="Nambeesan S."/>
            <person name="Nguyen T."/>
            <person name="Pegot-Espagnet P."/>
            <person name="Pouilly N."/>
            <person name="Raftis F."/>
            <person name="Sallet E."/>
            <person name="Schiex T."/>
            <person name="Thomas J."/>
            <person name="Vandecasteele C."/>
            <person name="Vares D."/>
            <person name="Vear F."/>
            <person name="Vautrin S."/>
            <person name="Crespi M."/>
            <person name="Mangin B."/>
            <person name="Burke J.M."/>
            <person name="Salse J."/>
            <person name="Munos S."/>
            <person name="Vincourt P."/>
            <person name="Rieseberg L.H."/>
            <person name="Langlade N.B."/>
        </authorList>
    </citation>
    <scope>NUCLEOTIDE SEQUENCE</scope>
    <source>
        <tissue evidence="1">Leaves</tissue>
    </source>
</reference>
<organism evidence="1 2">
    <name type="scientific">Helianthus annuus</name>
    <name type="common">Common sunflower</name>
    <dbReference type="NCBI Taxonomy" id="4232"/>
    <lineage>
        <taxon>Eukaryota</taxon>
        <taxon>Viridiplantae</taxon>
        <taxon>Streptophyta</taxon>
        <taxon>Embryophyta</taxon>
        <taxon>Tracheophyta</taxon>
        <taxon>Spermatophyta</taxon>
        <taxon>Magnoliopsida</taxon>
        <taxon>eudicotyledons</taxon>
        <taxon>Gunneridae</taxon>
        <taxon>Pentapetalae</taxon>
        <taxon>asterids</taxon>
        <taxon>campanulids</taxon>
        <taxon>Asterales</taxon>
        <taxon>Asteraceae</taxon>
        <taxon>Asteroideae</taxon>
        <taxon>Heliantheae alliance</taxon>
        <taxon>Heliantheae</taxon>
        <taxon>Helianthus</taxon>
    </lineage>
</organism>
<evidence type="ECO:0000313" key="2">
    <source>
        <dbReference type="Proteomes" id="UP000215914"/>
    </source>
</evidence>